<dbReference type="InterPro" id="IPR036249">
    <property type="entry name" value="Thioredoxin-like_sf"/>
</dbReference>
<gene>
    <name evidence="13" type="primary">LTO1</name>
</gene>
<keyword evidence="3 11" id="KW-0812">Transmembrane</keyword>
<sequence>MNTALLRSSGAASSSGRLSQVISRDSVNVVFGSARVAPGRARTMPIVRSAGPDDLSRPAPSLSDPEPSASSAPVVPATEAPVNPSNVGAVLALATAGLVETTYLTYVKLFDATVACPTNGCESVLASPWGSLFGAPLPLFGMLAYGAVGAAAALYLRQAADSSAEGVAGRRTSLLALSGGVAALATTSAVLMTILQTRLGGTPCLWCYVSAALSASMAVTLGTSLSGKQVKENAPAAVAAALATAAVLYAGWPHPGAGQVYIDDDFFLEYKSPVVATESSSRAMDLAARLNAVGARMYGAFWCSHCLEQKEEFGGAAMTQFPYVECFPNGWRKGEKLAPLCEAANVRAFPTWVIGGKTIEGELLLDEVEKELARAEAAAAAPEAVAVAP</sequence>
<feature type="transmembrane region" description="Helical" evidence="11">
    <location>
        <begin position="234"/>
        <end position="252"/>
    </location>
</feature>
<feature type="compositionally biased region" description="Low complexity" evidence="10">
    <location>
        <begin position="1"/>
        <end position="19"/>
    </location>
</feature>
<feature type="transmembrane region" description="Helical" evidence="11">
    <location>
        <begin position="133"/>
        <end position="154"/>
    </location>
</feature>
<dbReference type="ExpressionAtlas" id="A8JDQ9">
    <property type="expression patterns" value="baseline and differential"/>
</dbReference>
<accession>A8JDQ9</accession>
<keyword evidence="8" id="KW-1015">Disulfide bond</keyword>
<feature type="region of interest" description="Disordered" evidence="10">
    <location>
        <begin position="1"/>
        <end position="20"/>
    </location>
</feature>
<keyword evidence="7 11" id="KW-0472">Membrane</keyword>
<reference evidence="13" key="1">
    <citation type="submission" date="2009-01" db="EMBL/GenBank/DDBJ databases">
        <title>Lumen Thiol Oxidase 1 (LTO1), a Thylakoid Membrane Protein Involved in Disulfide Bond Formation.</title>
        <authorList>
            <person name="Cline S.G."/>
            <person name="Hamel P.P."/>
        </authorList>
    </citation>
    <scope>NUCLEOTIDE SEQUENCE</scope>
</reference>
<dbReference type="PANTHER" id="PTHR34573">
    <property type="entry name" value="VKC DOMAIN-CONTAINING PROTEIN"/>
    <property type="match status" value="1"/>
</dbReference>
<evidence type="ECO:0000256" key="10">
    <source>
        <dbReference type="SAM" id="MobiDB-lite"/>
    </source>
</evidence>
<evidence type="ECO:0000256" key="4">
    <source>
        <dbReference type="ARBA" id="ARBA00022719"/>
    </source>
</evidence>
<dbReference type="Gene3D" id="1.20.1440.130">
    <property type="entry name" value="VKOR domain"/>
    <property type="match status" value="1"/>
</dbReference>
<comment type="similarity">
    <text evidence="2">Belongs to the VKOR family.</text>
</comment>
<dbReference type="HOGENOM" id="CLU_047345_1_0_1"/>
<evidence type="ECO:0000256" key="11">
    <source>
        <dbReference type="SAM" id="Phobius"/>
    </source>
</evidence>
<feature type="region of interest" description="Disordered" evidence="10">
    <location>
        <begin position="42"/>
        <end position="77"/>
    </location>
</feature>
<dbReference type="EMBL" id="FJ790415">
    <property type="protein sequence ID" value="ACN43307.1"/>
    <property type="molecule type" value="mRNA"/>
</dbReference>
<evidence type="ECO:0000256" key="7">
    <source>
        <dbReference type="ARBA" id="ARBA00023136"/>
    </source>
</evidence>
<evidence type="ECO:0000256" key="6">
    <source>
        <dbReference type="ARBA" id="ARBA00023002"/>
    </source>
</evidence>
<dbReference type="GO" id="GO:0016020">
    <property type="term" value="C:membrane"/>
    <property type="evidence" value="ECO:0007669"/>
    <property type="project" value="UniProtKB-SubCell"/>
</dbReference>
<evidence type="ECO:0000256" key="5">
    <source>
        <dbReference type="ARBA" id="ARBA00022989"/>
    </source>
</evidence>
<evidence type="ECO:0000256" key="9">
    <source>
        <dbReference type="ARBA" id="ARBA00023284"/>
    </source>
</evidence>
<dbReference type="KEGG" id="cre:CHLRE_12g493150v5"/>
<proteinExistence type="evidence at transcript level"/>
<dbReference type="InterPro" id="IPR044698">
    <property type="entry name" value="VKOR/LTO1"/>
</dbReference>
<evidence type="ECO:0000256" key="2">
    <source>
        <dbReference type="ARBA" id="ARBA00006214"/>
    </source>
</evidence>
<evidence type="ECO:0000256" key="8">
    <source>
        <dbReference type="ARBA" id="ARBA00023157"/>
    </source>
</evidence>
<dbReference type="SUPFAM" id="SSF52833">
    <property type="entry name" value="Thioredoxin-like"/>
    <property type="match status" value="1"/>
</dbReference>
<dbReference type="EMBL" id="FJ790416">
    <property type="protein sequence ID" value="ACN43308.1"/>
    <property type="molecule type" value="mRNA"/>
</dbReference>
<dbReference type="RefSeq" id="XP_001700538.2">
    <property type="nucleotide sequence ID" value="XM_001700486.2"/>
</dbReference>
<dbReference type="eggNOG" id="ENOG502QRER">
    <property type="taxonomic scope" value="Eukaryota"/>
</dbReference>
<evidence type="ECO:0000259" key="12">
    <source>
        <dbReference type="SMART" id="SM00756"/>
    </source>
</evidence>
<evidence type="ECO:0000313" key="13">
    <source>
        <dbReference type="EMBL" id="ACN43307.1"/>
    </source>
</evidence>
<keyword evidence="9" id="KW-0676">Redox-active center</keyword>
<dbReference type="GO" id="GO:0016491">
    <property type="term" value="F:oxidoreductase activity"/>
    <property type="evidence" value="ECO:0007669"/>
    <property type="project" value="UniProtKB-KW"/>
</dbReference>
<organism evidence="13">
    <name type="scientific">Chlamydomonas reinhardtii</name>
    <name type="common">Chlamydomonas smithii</name>
    <dbReference type="NCBI Taxonomy" id="3055"/>
    <lineage>
        <taxon>Eukaryota</taxon>
        <taxon>Viridiplantae</taxon>
        <taxon>Chlorophyta</taxon>
        <taxon>core chlorophytes</taxon>
        <taxon>Chlorophyceae</taxon>
        <taxon>CS clade</taxon>
        <taxon>Chlamydomonadales</taxon>
        <taxon>Chlamydomonadaceae</taxon>
        <taxon>Chlamydomonas</taxon>
    </lineage>
</organism>
<feature type="transmembrane region" description="Helical" evidence="11">
    <location>
        <begin position="200"/>
        <end position="222"/>
    </location>
</feature>
<name>A8JDQ9_CHLRE</name>
<keyword evidence="5 11" id="KW-1133">Transmembrane helix</keyword>
<dbReference type="AlphaFoldDB" id="A8JDQ9"/>
<dbReference type="OrthoDB" id="343052at2759"/>
<dbReference type="GO" id="GO:0048038">
    <property type="term" value="F:quinone binding"/>
    <property type="evidence" value="ECO:0007669"/>
    <property type="project" value="UniProtKB-KW"/>
</dbReference>
<keyword evidence="6" id="KW-0560">Oxidoreductase</keyword>
<evidence type="ECO:0000256" key="3">
    <source>
        <dbReference type="ARBA" id="ARBA00022692"/>
    </source>
</evidence>
<comment type="subcellular location">
    <subcellularLocation>
        <location evidence="1">Membrane</location>
        <topology evidence="1">Multi-pass membrane protein</topology>
    </subcellularLocation>
</comment>
<feature type="domain" description="Vitamin K epoxide reductase" evidence="12">
    <location>
        <begin position="82"/>
        <end position="225"/>
    </location>
</feature>
<dbReference type="InterPro" id="IPR038354">
    <property type="entry name" value="VKOR_sf"/>
</dbReference>
<dbReference type="InterPro" id="IPR012932">
    <property type="entry name" value="VKOR"/>
</dbReference>
<dbReference type="SMART" id="SM00756">
    <property type="entry name" value="VKc"/>
    <property type="match status" value="1"/>
</dbReference>
<dbReference type="PANTHER" id="PTHR34573:SF1">
    <property type="entry name" value="VITAMIN K EPOXIDE REDUCTASE DOMAIN-CONTAINING PROTEIN"/>
    <property type="match status" value="1"/>
</dbReference>
<dbReference type="Pfam" id="PF07884">
    <property type="entry name" value="VKOR"/>
    <property type="match status" value="1"/>
</dbReference>
<feature type="transmembrane region" description="Helical" evidence="11">
    <location>
        <begin position="174"/>
        <end position="194"/>
    </location>
</feature>
<evidence type="ECO:0000256" key="1">
    <source>
        <dbReference type="ARBA" id="ARBA00004141"/>
    </source>
</evidence>
<feature type="compositionally biased region" description="Low complexity" evidence="10">
    <location>
        <begin position="58"/>
        <end position="77"/>
    </location>
</feature>
<dbReference type="Gene3D" id="3.40.30.10">
    <property type="entry name" value="Glutaredoxin"/>
    <property type="match status" value="1"/>
</dbReference>
<protein>
    <submittedName>
        <fullName evidence="13">Lumen thiol oxidase 1</fullName>
    </submittedName>
</protein>
<dbReference type="CDD" id="cd12916">
    <property type="entry name" value="VKOR_1"/>
    <property type="match status" value="1"/>
</dbReference>
<keyword evidence="4" id="KW-0874">Quinone</keyword>